<dbReference type="EMBL" id="CAUOFW020002258">
    <property type="protein sequence ID" value="CAK9152302.1"/>
    <property type="molecule type" value="Genomic_DNA"/>
</dbReference>
<evidence type="ECO:0000259" key="4">
    <source>
        <dbReference type="PROSITE" id="PS50174"/>
    </source>
</evidence>
<accession>A0ABC8S574</accession>
<feature type="region of interest" description="Disordered" evidence="3">
    <location>
        <begin position="1"/>
        <end position="31"/>
    </location>
</feature>
<dbReference type="InterPro" id="IPR026822">
    <property type="entry name" value="Spp2/MOS2_G-patch"/>
</dbReference>
<proteinExistence type="predicted"/>
<dbReference type="InterPro" id="IPR045166">
    <property type="entry name" value="Spp2-like"/>
</dbReference>
<evidence type="ECO:0000313" key="6">
    <source>
        <dbReference type="Proteomes" id="UP001642360"/>
    </source>
</evidence>
<feature type="domain" description="G-patch" evidence="4">
    <location>
        <begin position="159"/>
        <end position="205"/>
    </location>
</feature>
<dbReference type="InterPro" id="IPR000467">
    <property type="entry name" value="G_patch_dom"/>
</dbReference>
<dbReference type="PANTHER" id="PTHR15818">
    <property type="entry name" value="G PATCH AND KOW-CONTAINING"/>
    <property type="match status" value="1"/>
</dbReference>
<evidence type="ECO:0000256" key="1">
    <source>
        <dbReference type="ARBA" id="ARBA00004123"/>
    </source>
</evidence>
<dbReference type="GO" id="GO:0005634">
    <property type="term" value="C:nucleus"/>
    <property type="evidence" value="ECO:0007669"/>
    <property type="project" value="UniProtKB-SubCell"/>
</dbReference>
<organism evidence="5 6">
    <name type="scientific">Ilex paraguariensis</name>
    <name type="common">yerba mate</name>
    <dbReference type="NCBI Taxonomy" id="185542"/>
    <lineage>
        <taxon>Eukaryota</taxon>
        <taxon>Viridiplantae</taxon>
        <taxon>Streptophyta</taxon>
        <taxon>Embryophyta</taxon>
        <taxon>Tracheophyta</taxon>
        <taxon>Spermatophyta</taxon>
        <taxon>Magnoliopsida</taxon>
        <taxon>eudicotyledons</taxon>
        <taxon>Gunneridae</taxon>
        <taxon>Pentapetalae</taxon>
        <taxon>asterids</taxon>
        <taxon>campanulids</taxon>
        <taxon>Aquifoliales</taxon>
        <taxon>Aquifoliaceae</taxon>
        <taxon>Ilex</taxon>
    </lineage>
</organism>
<dbReference type="Pfam" id="PF12656">
    <property type="entry name" value="G-patch_2"/>
    <property type="match status" value="1"/>
</dbReference>
<evidence type="ECO:0000256" key="2">
    <source>
        <dbReference type="ARBA" id="ARBA00023242"/>
    </source>
</evidence>
<reference evidence="5 6" key="1">
    <citation type="submission" date="2024-02" db="EMBL/GenBank/DDBJ databases">
        <authorList>
            <person name="Vignale AGUSTIN F."/>
            <person name="Sosa J E."/>
            <person name="Modenutti C."/>
        </authorList>
    </citation>
    <scope>NUCLEOTIDE SEQUENCE [LARGE SCALE GENOMIC DNA]</scope>
</reference>
<protein>
    <recommendedName>
        <fullName evidence="4">G-patch domain-containing protein</fullName>
    </recommendedName>
</protein>
<feature type="compositionally biased region" description="Low complexity" evidence="3">
    <location>
        <begin position="1"/>
        <end position="20"/>
    </location>
</feature>
<name>A0ABC8S574_9AQUA</name>
<dbReference type="Proteomes" id="UP001642360">
    <property type="component" value="Unassembled WGS sequence"/>
</dbReference>
<keyword evidence="6" id="KW-1185">Reference proteome</keyword>
<gene>
    <name evidence="5" type="ORF">ILEXP_LOCUS20521</name>
</gene>
<dbReference type="AlphaFoldDB" id="A0ABC8S574"/>
<sequence>MKLSFSLSSDPSSKPLPLKRSQTDAKDQEDLSSITKQYITEFDSLETLKISESKKLIIPPIANEWRPHKKMTDLDLPSQSARPDNLDFEQDPIISSGETDSSISYGLNLRWSINNGAIVEPRSPPRPESRQKLMLQKLKDDLQRLPEDNGFNEFTDIPVKEFGKALLSGYGWYEGRGIGRNAQEDVKVVEYTGRTGRQGLGFVGEIPKEKVKT</sequence>
<dbReference type="SMART" id="SM00443">
    <property type="entry name" value="G_patch"/>
    <property type="match status" value="1"/>
</dbReference>
<comment type="subcellular location">
    <subcellularLocation>
        <location evidence="1">Nucleus</location>
    </subcellularLocation>
</comment>
<keyword evidence="2" id="KW-0539">Nucleus</keyword>
<evidence type="ECO:0000313" key="5">
    <source>
        <dbReference type="EMBL" id="CAK9152302.1"/>
    </source>
</evidence>
<dbReference type="PANTHER" id="PTHR15818:SF2">
    <property type="entry name" value="G-PATCH DOMAIN AND KOW MOTIFS-CONTAINING PROTEIN"/>
    <property type="match status" value="1"/>
</dbReference>
<comment type="caution">
    <text evidence="5">The sequence shown here is derived from an EMBL/GenBank/DDBJ whole genome shotgun (WGS) entry which is preliminary data.</text>
</comment>
<dbReference type="PROSITE" id="PS50174">
    <property type="entry name" value="G_PATCH"/>
    <property type="match status" value="1"/>
</dbReference>
<evidence type="ECO:0000256" key="3">
    <source>
        <dbReference type="SAM" id="MobiDB-lite"/>
    </source>
</evidence>